<dbReference type="EMBL" id="JBHSEH010000009">
    <property type="protein sequence ID" value="MFC4426461.1"/>
    <property type="molecule type" value="Genomic_DNA"/>
</dbReference>
<evidence type="ECO:0000313" key="2">
    <source>
        <dbReference type="Proteomes" id="UP001595998"/>
    </source>
</evidence>
<reference evidence="2" key="1">
    <citation type="journal article" date="2019" name="Int. J. Syst. Evol. Microbiol.">
        <title>The Global Catalogue of Microorganisms (GCM) 10K type strain sequencing project: providing services to taxonomists for standard genome sequencing and annotation.</title>
        <authorList>
            <consortium name="The Broad Institute Genomics Platform"/>
            <consortium name="The Broad Institute Genome Sequencing Center for Infectious Disease"/>
            <person name="Wu L."/>
            <person name="Ma J."/>
        </authorList>
    </citation>
    <scope>NUCLEOTIDE SEQUENCE [LARGE SCALE GENOMIC DNA]</scope>
    <source>
        <strain evidence="2">CCUG 56029</strain>
    </source>
</reference>
<evidence type="ECO:0008006" key="3">
    <source>
        <dbReference type="Google" id="ProtNLM"/>
    </source>
</evidence>
<organism evidence="1 2">
    <name type="scientific">Deinococcus navajonensis</name>
    <dbReference type="NCBI Taxonomy" id="309884"/>
    <lineage>
        <taxon>Bacteria</taxon>
        <taxon>Thermotogati</taxon>
        <taxon>Deinococcota</taxon>
        <taxon>Deinococci</taxon>
        <taxon>Deinococcales</taxon>
        <taxon>Deinococcaceae</taxon>
        <taxon>Deinococcus</taxon>
    </lineage>
</organism>
<protein>
    <recommendedName>
        <fullName evidence="3">LPS export ABC transporter periplasmic protein LptC</fullName>
    </recommendedName>
</protein>
<name>A0ABV8XNM8_9DEIO</name>
<dbReference type="RefSeq" id="WP_380038946.1">
    <property type="nucleotide sequence ID" value="NZ_JBHSEH010000009.1"/>
</dbReference>
<dbReference type="Proteomes" id="UP001595998">
    <property type="component" value="Unassembled WGS sequence"/>
</dbReference>
<accession>A0ABV8XNM8</accession>
<proteinExistence type="predicted"/>
<comment type="caution">
    <text evidence="1">The sequence shown here is derived from an EMBL/GenBank/DDBJ whole genome shotgun (WGS) entry which is preliminary data.</text>
</comment>
<sequence length="201" mass="21923">MQKTGLYALLGIVAFALVFAFLPAGRRPESVTGATLEGVQLRLYPVRDPDAVWSFRAAHVTSDPATNETRLSQLSEGQRVIKQRDARGVLTGREVLDARLSAPDLTIDGQDNLLTRQARITLVEQCADIDLKGTPEQPVKIEQGAGFSAPLAKLDSPSLVGTVYALRMSFQFNVEDADPKSQFGWDPDARETCRGGRRVAL</sequence>
<gene>
    <name evidence="1" type="ORF">ACFOZ9_09570</name>
</gene>
<keyword evidence="2" id="KW-1185">Reference proteome</keyword>
<evidence type="ECO:0000313" key="1">
    <source>
        <dbReference type="EMBL" id="MFC4426461.1"/>
    </source>
</evidence>